<comment type="caution">
    <text evidence="1">The sequence shown here is derived from an EMBL/GenBank/DDBJ whole genome shotgun (WGS) entry which is preliminary data.</text>
</comment>
<proteinExistence type="predicted"/>
<dbReference type="EMBL" id="LAZR01004365">
    <property type="protein sequence ID" value="KKN09292.1"/>
    <property type="molecule type" value="Genomic_DNA"/>
</dbReference>
<reference evidence="1" key="1">
    <citation type="journal article" date="2015" name="Nature">
        <title>Complex archaea that bridge the gap between prokaryotes and eukaryotes.</title>
        <authorList>
            <person name="Spang A."/>
            <person name="Saw J.H."/>
            <person name="Jorgensen S.L."/>
            <person name="Zaremba-Niedzwiedzka K."/>
            <person name="Martijn J."/>
            <person name="Lind A.E."/>
            <person name="van Eijk R."/>
            <person name="Schleper C."/>
            <person name="Guy L."/>
            <person name="Ettema T.J."/>
        </authorList>
    </citation>
    <scope>NUCLEOTIDE SEQUENCE</scope>
</reference>
<name>A0A0F9NBI7_9ZZZZ</name>
<dbReference type="AlphaFoldDB" id="A0A0F9NBI7"/>
<gene>
    <name evidence="1" type="ORF">LCGC14_1048180</name>
</gene>
<evidence type="ECO:0000313" key="1">
    <source>
        <dbReference type="EMBL" id="KKN09292.1"/>
    </source>
</evidence>
<organism evidence="1">
    <name type="scientific">marine sediment metagenome</name>
    <dbReference type="NCBI Taxonomy" id="412755"/>
    <lineage>
        <taxon>unclassified sequences</taxon>
        <taxon>metagenomes</taxon>
        <taxon>ecological metagenomes</taxon>
    </lineage>
</organism>
<protein>
    <submittedName>
        <fullName evidence="1">Uncharacterized protein</fullName>
    </submittedName>
</protein>
<accession>A0A0F9NBI7</accession>
<sequence length="76" mass="8479">MPYVNPTWLKQEMDKLRAGTFTETSPTSFNKAIQLLLRDAAIESFHLKVVQLGAGVKKLVLADKICEHCKGKGYLS</sequence>